<dbReference type="GO" id="GO:0051118">
    <property type="term" value="F:glucan endo-1,3-alpha-glucosidase activity"/>
    <property type="evidence" value="ECO:0007669"/>
    <property type="project" value="InterPro"/>
</dbReference>
<gene>
    <name evidence="1" type="ORF">BXZ70DRAFT_1055563</name>
</gene>
<reference evidence="1" key="1">
    <citation type="journal article" date="2021" name="New Phytol.">
        <title>Evolutionary innovations through gain and loss of genes in the ectomycorrhizal Boletales.</title>
        <authorList>
            <person name="Wu G."/>
            <person name="Miyauchi S."/>
            <person name="Morin E."/>
            <person name="Kuo A."/>
            <person name="Drula E."/>
            <person name="Varga T."/>
            <person name="Kohler A."/>
            <person name="Feng B."/>
            <person name="Cao Y."/>
            <person name="Lipzen A."/>
            <person name="Daum C."/>
            <person name="Hundley H."/>
            <person name="Pangilinan J."/>
            <person name="Johnson J."/>
            <person name="Barry K."/>
            <person name="LaButti K."/>
            <person name="Ng V."/>
            <person name="Ahrendt S."/>
            <person name="Min B."/>
            <person name="Choi I.G."/>
            <person name="Park H."/>
            <person name="Plett J.M."/>
            <person name="Magnuson J."/>
            <person name="Spatafora J.W."/>
            <person name="Nagy L.G."/>
            <person name="Henrissat B."/>
            <person name="Grigoriev I.V."/>
            <person name="Yang Z.L."/>
            <person name="Xu J."/>
            <person name="Martin F.M."/>
        </authorList>
    </citation>
    <scope>NUCLEOTIDE SEQUENCE</scope>
    <source>
        <strain evidence="1">KKN 215</strain>
    </source>
</reference>
<protein>
    <submittedName>
        <fullName evidence="1">Glycoside hydrolase family 71 protein</fullName>
    </submittedName>
</protein>
<sequence>MVGNTFPYTIHDWRKDIELAHEHGFDGFALNVGKEQWQFDRVKDAFEAARYSRLDFRLFMSFDMASIPSTSKNDVSHLRQYLVTFANHSHYMSYRNGAIVSTFAGESSFFGFGEGRLDEAWGYVKGDLERSIGRAIHFIPSFFIDPARYPSLPCMDGYFHWNGGWPIHLTPSSPRSEISQPKLDSDTPHLHHLGGKTYMAAVSPWFFTHYGKDSWNKNWIYRGDDHLLVRRWVHLMSIRNQVDIVQVISWNDYGESHYVAPPRGAQPNSEAWVNTCPHDAWLSLNAYFIRAFKRGWYPHQRPEEAEGPGERDTIWMWARPHTKDVVAQHDPVGKPDGWQLADDLFWVVALATHPSLLTISSPGEPHSQSESHTRTYNLVQPGIHIFSHPMVAGRGMKAEMIRDGRHVAVCDPAGFRFESRPKIYNFNAFVCQS</sequence>
<dbReference type="EMBL" id="JAEVFJ010000007">
    <property type="protein sequence ID" value="KAH8103478.1"/>
    <property type="molecule type" value="Genomic_DNA"/>
</dbReference>
<dbReference type="Proteomes" id="UP000813824">
    <property type="component" value="Unassembled WGS sequence"/>
</dbReference>
<dbReference type="AlphaFoldDB" id="A0A8K0UT25"/>
<keyword evidence="2" id="KW-1185">Reference proteome</keyword>
<evidence type="ECO:0000313" key="1">
    <source>
        <dbReference type="EMBL" id="KAH8103478.1"/>
    </source>
</evidence>
<dbReference type="CDD" id="cd11577">
    <property type="entry name" value="GH71"/>
    <property type="match status" value="1"/>
</dbReference>
<comment type="caution">
    <text evidence="1">The sequence shown here is derived from an EMBL/GenBank/DDBJ whole genome shotgun (WGS) entry which is preliminary data.</text>
</comment>
<accession>A0A8K0UT25</accession>
<dbReference type="Pfam" id="PF03659">
    <property type="entry name" value="Glyco_hydro_71"/>
    <property type="match status" value="1"/>
</dbReference>
<dbReference type="Gene3D" id="3.20.20.80">
    <property type="entry name" value="Glycosidases"/>
    <property type="match status" value="1"/>
</dbReference>
<proteinExistence type="predicted"/>
<name>A0A8K0UT25_9AGAR</name>
<dbReference type="InterPro" id="IPR005197">
    <property type="entry name" value="Glyco_hydro_71"/>
</dbReference>
<evidence type="ECO:0000313" key="2">
    <source>
        <dbReference type="Proteomes" id="UP000813824"/>
    </source>
</evidence>
<dbReference type="OrthoDB" id="3257981at2759"/>
<keyword evidence="1" id="KW-0378">Hydrolase</keyword>
<organism evidence="1 2">
    <name type="scientific">Cristinia sonorae</name>
    <dbReference type="NCBI Taxonomy" id="1940300"/>
    <lineage>
        <taxon>Eukaryota</taxon>
        <taxon>Fungi</taxon>
        <taxon>Dikarya</taxon>
        <taxon>Basidiomycota</taxon>
        <taxon>Agaricomycotina</taxon>
        <taxon>Agaricomycetes</taxon>
        <taxon>Agaricomycetidae</taxon>
        <taxon>Agaricales</taxon>
        <taxon>Pleurotineae</taxon>
        <taxon>Stephanosporaceae</taxon>
        <taxon>Cristinia</taxon>
    </lineage>
</organism>